<keyword evidence="3" id="KW-1185">Reference proteome</keyword>
<keyword evidence="1" id="KW-0479">Metal-binding</keyword>
<dbReference type="Proteomes" id="UP000516305">
    <property type="component" value="Chromosome"/>
</dbReference>
<protein>
    <submittedName>
        <fullName evidence="2">DNA-3-methyladenine glycosylase I</fullName>
    </submittedName>
</protein>
<dbReference type="RefSeq" id="WP_210758311.1">
    <property type="nucleotide sequence ID" value="NZ_CP060139.1"/>
</dbReference>
<evidence type="ECO:0000313" key="2">
    <source>
        <dbReference type="EMBL" id="QNR23776.1"/>
    </source>
</evidence>
<dbReference type="KEGG" id="chyd:H4K34_15565"/>
<dbReference type="InterPro" id="IPR052891">
    <property type="entry name" value="DNA-3mA_glycosylase"/>
</dbReference>
<accession>A0A7H0VDH8</accession>
<keyword evidence="1" id="KW-0862">Zinc</keyword>
<evidence type="ECO:0000313" key="3">
    <source>
        <dbReference type="Proteomes" id="UP000516305"/>
    </source>
</evidence>
<dbReference type="Gene3D" id="1.10.340.30">
    <property type="entry name" value="Hypothetical protein, domain 2"/>
    <property type="match status" value="1"/>
</dbReference>
<evidence type="ECO:0000256" key="1">
    <source>
        <dbReference type="PIRSR" id="PIRSR605019-1"/>
    </source>
</evidence>
<dbReference type="AlphaFoldDB" id="A0A7H0VDH8"/>
<dbReference type="EMBL" id="CP060139">
    <property type="protein sequence ID" value="QNR23776.1"/>
    <property type="molecule type" value="Genomic_DNA"/>
</dbReference>
<dbReference type="PANTHER" id="PTHR30037:SF4">
    <property type="entry name" value="DNA-3-METHYLADENINE GLYCOSYLASE I"/>
    <property type="match status" value="1"/>
</dbReference>
<dbReference type="GO" id="GO:0008725">
    <property type="term" value="F:DNA-3-methyladenine glycosylase activity"/>
    <property type="evidence" value="ECO:0007669"/>
    <property type="project" value="InterPro"/>
</dbReference>
<name>A0A7H0VDH8_9FLAO</name>
<dbReference type="PANTHER" id="PTHR30037">
    <property type="entry name" value="DNA-3-METHYLADENINE GLYCOSYLASE 1"/>
    <property type="match status" value="1"/>
</dbReference>
<dbReference type="GO" id="GO:0006284">
    <property type="term" value="P:base-excision repair"/>
    <property type="evidence" value="ECO:0007669"/>
    <property type="project" value="InterPro"/>
</dbReference>
<feature type="binding site" evidence="1">
    <location>
        <position position="9"/>
    </location>
    <ligand>
        <name>Zn(2+)</name>
        <dbReference type="ChEBI" id="CHEBI:29105"/>
    </ligand>
</feature>
<feature type="binding site" evidence="1">
    <location>
        <position position="25"/>
    </location>
    <ligand>
        <name>Zn(2+)</name>
        <dbReference type="ChEBI" id="CHEBI:29105"/>
    </ligand>
</feature>
<gene>
    <name evidence="2" type="ORF">H4K34_15565</name>
</gene>
<dbReference type="SUPFAM" id="SSF48150">
    <property type="entry name" value="DNA-glycosylase"/>
    <property type="match status" value="1"/>
</dbReference>
<dbReference type="InterPro" id="IPR011257">
    <property type="entry name" value="DNA_glycosylase"/>
</dbReference>
<reference evidence="2 3" key="1">
    <citation type="submission" date="2020-08" db="EMBL/GenBank/DDBJ databases">
        <title>Croceimicrobium hydrocarbonivorans gen. nov., sp. nov., a novel marine bacterium isolated from a bacterial consortium that degrades polyethylene terephthalate.</title>
        <authorList>
            <person name="Liu R."/>
        </authorList>
    </citation>
    <scope>NUCLEOTIDE SEQUENCE [LARGE SCALE GENOMIC DNA]</scope>
    <source>
        <strain evidence="2 3">A20-9</strain>
    </source>
</reference>
<dbReference type="GO" id="GO:0046872">
    <property type="term" value="F:metal ion binding"/>
    <property type="evidence" value="ECO:0007669"/>
    <property type="project" value="UniProtKB-KW"/>
</dbReference>
<dbReference type="Pfam" id="PF03352">
    <property type="entry name" value="Adenine_glyco"/>
    <property type="match status" value="1"/>
</dbReference>
<dbReference type="InterPro" id="IPR005019">
    <property type="entry name" value="Adenine_glyco"/>
</dbReference>
<proteinExistence type="predicted"/>
<sequence length="185" mass="21182">MALNPKSYCAYVQDLPADHLHRKYHDTQYGFPLEDDNALFGRLILEINQAGLSWITILKKQDNFKAAFAGYDINTVAAFDEDDEARLVSDAGIIRNRLKIKAAIYNAQAIQKIQSEFGSFKQWLLNQGEQDIKAWVKLFKQHFKFTGPEIVNEFLMSSGFKEGAHDPECTCYKLAEAEIKEHYGR</sequence>
<organism evidence="2 3">
    <name type="scientific">Croceimicrobium hydrocarbonivorans</name>
    <dbReference type="NCBI Taxonomy" id="2761580"/>
    <lineage>
        <taxon>Bacteria</taxon>
        <taxon>Pseudomonadati</taxon>
        <taxon>Bacteroidota</taxon>
        <taxon>Flavobacteriia</taxon>
        <taxon>Flavobacteriales</taxon>
        <taxon>Owenweeksiaceae</taxon>
        <taxon>Croceimicrobium</taxon>
    </lineage>
</organism>